<feature type="compositionally biased region" description="Low complexity" evidence="1">
    <location>
        <begin position="10"/>
        <end position="29"/>
    </location>
</feature>
<keyword evidence="2" id="KW-1133">Transmembrane helix</keyword>
<feature type="region of interest" description="Disordered" evidence="1">
    <location>
        <begin position="1"/>
        <end position="46"/>
    </location>
</feature>
<feature type="compositionally biased region" description="Basic and acidic residues" evidence="1">
    <location>
        <begin position="280"/>
        <end position="308"/>
    </location>
</feature>
<feature type="non-terminal residue" evidence="3">
    <location>
        <position position="382"/>
    </location>
</feature>
<name>A0A2C6KEA7_9APIC</name>
<dbReference type="RefSeq" id="XP_067916712.1">
    <property type="nucleotide sequence ID" value="XM_068071312.1"/>
</dbReference>
<gene>
    <name evidence="3" type="ORF">CSUI_011211</name>
</gene>
<keyword evidence="2" id="KW-0472">Membrane</keyword>
<evidence type="ECO:0000313" key="4">
    <source>
        <dbReference type="Proteomes" id="UP000221165"/>
    </source>
</evidence>
<accession>A0A2C6KEA7</accession>
<keyword evidence="4" id="KW-1185">Reference proteome</keyword>
<feature type="region of interest" description="Disordered" evidence="1">
    <location>
        <begin position="273"/>
        <end position="328"/>
    </location>
</feature>
<keyword evidence="2 3" id="KW-0812">Transmembrane</keyword>
<evidence type="ECO:0000256" key="2">
    <source>
        <dbReference type="SAM" id="Phobius"/>
    </source>
</evidence>
<sequence length="382" mass="41923">MKTTEEDQGDTPSTPTSSSSSLGDTSADLDASKTTTTVDHPLKKEARLAAKDTQEKLYQSEKEGSFDLLSCTMNMAAAASASAPQISGVRTSSFSYPSKSTVVEEDWEEKPRPPLLPEGYSCGPRLRCLFQMEVVGATAAGKVGAEKSGGSYFSEMCALALPMAETPDDEASLPPLNFRKLYHDFRRCKTLIWDRVLKGFVDTLISIPTWEHPFLSFCCLAGTLLVTYQPSSIFALLFFLLGLLGLMFSLAPISNTTEAAIAAASVLADAKKKPPPSVLEKSDQKYGRTRKATEDHEKEHDAHTTDTKTKKKDGRRVSSLSAFEKQQELDESTMEDSLLKSLLSSAVPKSIHTQVRQAHKILLSLTGSIICYHEKLRQRREV</sequence>
<comment type="caution">
    <text evidence="3">The sequence shown here is derived from an EMBL/GenBank/DDBJ whole genome shotgun (WGS) entry which is preliminary data.</text>
</comment>
<protein>
    <submittedName>
        <fullName evidence="3">Transmembrane protein</fullName>
    </submittedName>
</protein>
<dbReference type="AlphaFoldDB" id="A0A2C6KEA7"/>
<reference evidence="3 4" key="1">
    <citation type="journal article" date="2017" name="Int. J. Parasitol.">
        <title>The genome of the protozoan parasite Cystoisospora suis and a reverse vaccinology approach to identify vaccine candidates.</title>
        <authorList>
            <person name="Palmieri N."/>
            <person name="Shrestha A."/>
            <person name="Ruttkowski B."/>
            <person name="Beck T."/>
            <person name="Vogl C."/>
            <person name="Tomley F."/>
            <person name="Blake D.P."/>
            <person name="Joachim A."/>
        </authorList>
    </citation>
    <scope>NUCLEOTIDE SEQUENCE [LARGE SCALE GENOMIC DNA]</scope>
    <source>
        <strain evidence="3 4">Wien I</strain>
    </source>
</reference>
<dbReference type="EMBL" id="MIGC01010151">
    <property type="protein sequence ID" value="PHJ14978.1"/>
    <property type="molecule type" value="Genomic_DNA"/>
</dbReference>
<evidence type="ECO:0000256" key="1">
    <source>
        <dbReference type="SAM" id="MobiDB-lite"/>
    </source>
</evidence>
<dbReference type="VEuPathDB" id="ToxoDB:CSUI_011211"/>
<feature type="transmembrane region" description="Helical" evidence="2">
    <location>
        <begin position="233"/>
        <end position="251"/>
    </location>
</feature>
<organism evidence="3 4">
    <name type="scientific">Cystoisospora suis</name>
    <dbReference type="NCBI Taxonomy" id="483139"/>
    <lineage>
        <taxon>Eukaryota</taxon>
        <taxon>Sar</taxon>
        <taxon>Alveolata</taxon>
        <taxon>Apicomplexa</taxon>
        <taxon>Conoidasida</taxon>
        <taxon>Coccidia</taxon>
        <taxon>Eucoccidiorida</taxon>
        <taxon>Eimeriorina</taxon>
        <taxon>Sarcocystidae</taxon>
        <taxon>Cystoisospora</taxon>
    </lineage>
</organism>
<evidence type="ECO:0000313" key="3">
    <source>
        <dbReference type="EMBL" id="PHJ14978.1"/>
    </source>
</evidence>
<proteinExistence type="predicted"/>
<dbReference type="GeneID" id="94434523"/>
<dbReference type="Proteomes" id="UP000221165">
    <property type="component" value="Unassembled WGS sequence"/>
</dbReference>